<sequence length="293" mass="33797">MNYRLENDDLCVEFTTRGGGLTSIRDKSGREYLWQGDPLYWSGQAPVLFPICGSLREEQAVTEDGKPVHMPRHGIVRKEEFKLEFMYKDKICFSIVENESMLSQFPYRFRLSITYTLKEKQIQVTYGILNRDTANMPFFIGGHPAFNCPLDSGEDYSDYKIVFEQEENCTVPAPVTETGLIDMGTRTLMLEGSDTLRLNQDLFKKDAMIFDQLKSRKIQYIHRQEQKGIQLEFPQFPYLILWSSNNNGPFIALEPWSGLSTCSDEDDVLEHKRNVLIAEPGLLEELSYTITIL</sequence>
<dbReference type="InterPro" id="IPR008183">
    <property type="entry name" value="Aldose_1/G6P_1-epimerase"/>
</dbReference>
<dbReference type="Gene3D" id="2.70.98.10">
    <property type="match status" value="1"/>
</dbReference>
<dbReference type="Pfam" id="PF01263">
    <property type="entry name" value="Aldose_epim"/>
    <property type="match status" value="1"/>
</dbReference>
<dbReference type="InterPro" id="IPR014718">
    <property type="entry name" value="GH-type_carb-bd"/>
</dbReference>
<accession>A0A084JKX0</accession>
<keyword evidence="2" id="KW-1185">Reference proteome</keyword>
<dbReference type="GO" id="GO:0005975">
    <property type="term" value="P:carbohydrate metabolic process"/>
    <property type="evidence" value="ECO:0007669"/>
    <property type="project" value="InterPro"/>
</dbReference>
<reference evidence="1 2" key="1">
    <citation type="submission" date="2014-07" db="EMBL/GenBank/DDBJ databases">
        <title>Draft genome of Clostridium celerecrescens 152B isolated from sediments associated with methane hydrate from Krishna Godavari basin.</title>
        <authorList>
            <person name="Honkalas V.S."/>
            <person name="Dabir A.P."/>
            <person name="Arora P."/>
            <person name="Dhakephalkar P.K."/>
        </authorList>
    </citation>
    <scope>NUCLEOTIDE SEQUENCE [LARGE SCALE GENOMIC DNA]</scope>
    <source>
        <strain evidence="1 2">152B</strain>
    </source>
</reference>
<dbReference type="EMBL" id="JPME01000015">
    <property type="protein sequence ID" value="KEZ89604.1"/>
    <property type="molecule type" value="Genomic_DNA"/>
</dbReference>
<dbReference type="SUPFAM" id="SSF74650">
    <property type="entry name" value="Galactose mutarotase-like"/>
    <property type="match status" value="1"/>
</dbReference>
<name>A0A084JKX0_9FIRM</name>
<dbReference type="InterPro" id="IPR011013">
    <property type="entry name" value="Gal_mutarotase_sf_dom"/>
</dbReference>
<evidence type="ECO:0000313" key="1">
    <source>
        <dbReference type="EMBL" id="KEZ89604.1"/>
    </source>
</evidence>
<evidence type="ECO:0000313" key="2">
    <source>
        <dbReference type="Proteomes" id="UP000028525"/>
    </source>
</evidence>
<dbReference type="InterPro" id="IPR037481">
    <property type="entry name" value="LacX"/>
</dbReference>
<proteinExistence type="predicted"/>
<dbReference type="AlphaFoldDB" id="A0A084JKX0"/>
<dbReference type="RefSeq" id="WP_038281564.1">
    <property type="nucleotide sequence ID" value="NZ_JPME01000015.1"/>
</dbReference>
<dbReference type="CDD" id="cd09024">
    <property type="entry name" value="Aldose_epim_lacX"/>
    <property type="match status" value="1"/>
</dbReference>
<protein>
    <submittedName>
        <fullName evidence="1">Protein lacX</fullName>
    </submittedName>
</protein>
<dbReference type="STRING" id="29354.IO98_12950"/>
<dbReference type="Proteomes" id="UP000028525">
    <property type="component" value="Unassembled WGS sequence"/>
</dbReference>
<comment type="caution">
    <text evidence="1">The sequence shown here is derived from an EMBL/GenBank/DDBJ whole genome shotgun (WGS) entry which is preliminary data.</text>
</comment>
<gene>
    <name evidence="1" type="ORF">IO98_12950</name>
</gene>
<dbReference type="GO" id="GO:0016853">
    <property type="term" value="F:isomerase activity"/>
    <property type="evidence" value="ECO:0007669"/>
    <property type="project" value="InterPro"/>
</dbReference>
<dbReference type="OrthoDB" id="9795355at2"/>
<organism evidence="1 2">
    <name type="scientific">Lacrimispora celerecrescens</name>
    <dbReference type="NCBI Taxonomy" id="29354"/>
    <lineage>
        <taxon>Bacteria</taxon>
        <taxon>Bacillati</taxon>
        <taxon>Bacillota</taxon>
        <taxon>Clostridia</taxon>
        <taxon>Lachnospirales</taxon>
        <taxon>Lachnospiraceae</taxon>
        <taxon>Lacrimispora</taxon>
    </lineage>
</organism>
<dbReference type="GO" id="GO:0030246">
    <property type="term" value="F:carbohydrate binding"/>
    <property type="evidence" value="ECO:0007669"/>
    <property type="project" value="InterPro"/>
</dbReference>